<gene>
    <name evidence="2" type="ORF">X777_01452</name>
</gene>
<dbReference type="EMBL" id="KK107135">
    <property type="protein sequence ID" value="EZA58071.1"/>
    <property type="molecule type" value="Genomic_DNA"/>
</dbReference>
<sequence>MRTLRLPPPFTHPLSNSHPATIPPPGPHDLQPLHRRHNDDDKSEKRTRQAWRTGEERERQAWKERRRLHPLHGTALSATPTTHNRTITSPSVADMQADAPLWPLTAANALCDLLRLSKSYYNS</sequence>
<evidence type="ECO:0000313" key="3">
    <source>
        <dbReference type="Proteomes" id="UP000053097"/>
    </source>
</evidence>
<organism evidence="2 3">
    <name type="scientific">Ooceraea biroi</name>
    <name type="common">Clonal raider ant</name>
    <name type="synonym">Cerapachys biroi</name>
    <dbReference type="NCBI Taxonomy" id="2015173"/>
    <lineage>
        <taxon>Eukaryota</taxon>
        <taxon>Metazoa</taxon>
        <taxon>Ecdysozoa</taxon>
        <taxon>Arthropoda</taxon>
        <taxon>Hexapoda</taxon>
        <taxon>Insecta</taxon>
        <taxon>Pterygota</taxon>
        <taxon>Neoptera</taxon>
        <taxon>Endopterygota</taxon>
        <taxon>Hymenoptera</taxon>
        <taxon>Apocrita</taxon>
        <taxon>Aculeata</taxon>
        <taxon>Formicoidea</taxon>
        <taxon>Formicidae</taxon>
        <taxon>Dorylinae</taxon>
        <taxon>Ooceraea</taxon>
    </lineage>
</organism>
<reference evidence="2 3" key="1">
    <citation type="journal article" date="2014" name="Curr. Biol.">
        <title>The genome of the clonal raider ant Cerapachys biroi.</title>
        <authorList>
            <person name="Oxley P.R."/>
            <person name="Ji L."/>
            <person name="Fetter-Pruneda I."/>
            <person name="McKenzie S.K."/>
            <person name="Li C."/>
            <person name="Hu H."/>
            <person name="Zhang G."/>
            <person name="Kronauer D.J."/>
        </authorList>
    </citation>
    <scope>NUCLEOTIDE SEQUENCE [LARGE SCALE GENOMIC DNA]</scope>
</reference>
<accession>A0A026WQY2</accession>
<feature type="compositionally biased region" description="Polar residues" evidence="1">
    <location>
        <begin position="76"/>
        <end position="87"/>
    </location>
</feature>
<proteinExistence type="predicted"/>
<protein>
    <submittedName>
        <fullName evidence="2">Uncharacterized protein</fullName>
    </submittedName>
</protein>
<keyword evidence="3" id="KW-1185">Reference proteome</keyword>
<feature type="compositionally biased region" description="Basic and acidic residues" evidence="1">
    <location>
        <begin position="37"/>
        <end position="63"/>
    </location>
</feature>
<dbReference type="Proteomes" id="UP000053097">
    <property type="component" value="Unassembled WGS sequence"/>
</dbReference>
<feature type="region of interest" description="Disordered" evidence="1">
    <location>
        <begin position="1"/>
        <end position="87"/>
    </location>
</feature>
<name>A0A026WQY2_OOCBI</name>
<feature type="compositionally biased region" description="Pro residues" evidence="1">
    <location>
        <begin position="1"/>
        <end position="11"/>
    </location>
</feature>
<dbReference type="AlphaFoldDB" id="A0A026WQY2"/>
<evidence type="ECO:0000313" key="2">
    <source>
        <dbReference type="EMBL" id="EZA58071.1"/>
    </source>
</evidence>
<evidence type="ECO:0000256" key="1">
    <source>
        <dbReference type="SAM" id="MobiDB-lite"/>
    </source>
</evidence>